<reference evidence="2 3" key="1">
    <citation type="journal article" date="2018" name="Front. Plant Sci.">
        <title>Red Clover (Trifolium pratense) and Zigzag Clover (T. medium) - A Picture of Genomic Similarities and Differences.</title>
        <authorList>
            <person name="Dluhosova J."/>
            <person name="Istvanek J."/>
            <person name="Nedelnik J."/>
            <person name="Repkova J."/>
        </authorList>
    </citation>
    <scope>NUCLEOTIDE SEQUENCE [LARGE SCALE GENOMIC DNA]</scope>
    <source>
        <strain evidence="3">cv. 10/8</strain>
        <tissue evidence="2">Leaf</tissue>
    </source>
</reference>
<dbReference type="AlphaFoldDB" id="A0A392SA34"/>
<sequence>MEDESMKFDETDNMNVTSDNFRTASGHVISKTKEPKNPPKRLIKGKRFKWKIKKEKPKSDPTSVNSGLIDRKIAPLKKVNKRSWVEAKLKYPP</sequence>
<proteinExistence type="predicted"/>
<name>A0A392SA34_9FABA</name>
<dbReference type="Proteomes" id="UP000265520">
    <property type="component" value="Unassembled WGS sequence"/>
</dbReference>
<feature type="compositionally biased region" description="Polar residues" evidence="1">
    <location>
        <begin position="13"/>
        <end position="23"/>
    </location>
</feature>
<organism evidence="2 3">
    <name type="scientific">Trifolium medium</name>
    <dbReference type="NCBI Taxonomy" id="97028"/>
    <lineage>
        <taxon>Eukaryota</taxon>
        <taxon>Viridiplantae</taxon>
        <taxon>Streptophyta</taxon>
        <taxon>Embryophyta</taxon>
        <taxon>Tracheophyta</taxon>
        <taxon>Spermatophyta</taxon>
        <taxon>Magnoliopsida</taxon>
        <taxon>eudicotyledons</taxon>
        <taxon>Gunneridae</taxon>
        <taxon>Pentapetalae</taxon>
        <taxon>rosids</taxon>
        <taxon>fabids</taxon>
        <taxon>Fabales</taxon>
        <taxon>Fabaceae</taxon>
        <taxon>Papilionoideae</taxon>
        <taxon>50 kb inversion clade</taxon>
        <taxon>NPAAA clade</taxon>
        <taxon>Hologalegina</taxon>
        <taxon>IRL clade</taxon>
        <taxon>Trifolieae</taxon>
        <taxon>Trifolium</taxon>
    </lineage>
</organism>
<feature type="compositionally biased region" description="Basic and acidic residues" evidence="1">
    <location>
        <begin position="1"/>
        <end position="10"/>
    </location>
</feature>
<feature type="compositionally biased region" description="Basic residues" evidence="1">
    <location>
        <begin position="38"/>
        <end position="48"/>
    </location>
</feature>
<comment type="caution">
    <text evidence="2">The sequence shown here is derived from an EMBL/GenBank/DDBJ whole genome shotgun (WGS) entry which is preliminary data.</text>
</comment>
<keyword evidence="3" id="KW-1185">Reference proteome</keyword>
<dbReference type="EMBL" id="LXQA010335830">
    <property type="protein sequence ID" value="MCI44830.1"/>
    <property type="molecule type" value="Genomic_DNA"/>
</dbReference>
<evidence type="ECO:0000313" key="3">
    <source>
        <dbReference type="Proteomes" id="UP000265520"/>
    </source>
</evidence>
<protein>
    <submittedName>
        <fullName evidence="2">Uncharacterized protein</fullName>
    </submittedName>
</protein>
<feature type="region of interest" description="Disordered" evidence="1">
    <location>
        <begin position="1"/>
        <end position="48"/>
    </location>
</feature>
<accession>A0A392SA34</accession>
<evidence type="ECO:0000256" key="1">
    <source>
        <dbReference type="SAM" id="MobiDB-lite"/>
    </source>
</evidence>
<evidence type="ECO:0000313" key="2">
    <source>
        <dbReference type="EMBL" id="MCI44830.1"/>
    </source>
</evidence>